<comment type="caution">
    <text evidence="1">The sequence shown here is derived from an EMBL/GenBank/DDBJ whole genome shotgun (WGS) entry which is preliminary data.</text>
</comment>
<dbReference type="GO" id="GO:0006355">
    <property type="term" value="P:regulation of DNA-templated transcription"/>
    <property type="evidence" value="ECO:0007669"/>
    <property type="project" value="InterPro"/>
</dbReference>
<reference evidence="1 2" key="1">
    <citation type="submission" date="2013-01" db="EMBL/GenBank/DDBJ databases">
        <title>The Genome Sequence of Clostridium colicanis 209318.</title>
        <authorList>
            <consortium name="The Broad Institute Genome Sequencing Platform"/>
            <person name="Earl A."/>
            <person name="Ward D."/>
            <person name="Feldgarden M."/>
            <person name="Gevers D."/>
            <person name="Courvalin P."/>
            <person name="Lambert T."/>
            <person name="Walker B."/>
            <person name="Young S.K."/>
            <person name="Zeng Q."/>
            <person name="Gargeya S."/>
            <person name="Fitzgerald M."/>
            <person name="Haas B."/>
            <person name="Abouelleil A."/>
            <person name="Alvarado L."/>
            <person name="Arachchi H.M."/>
            <person name="Berlin A.M."/>
            <person name="Chapman S.B."/>
            <person name="Dewar J."/>
            <person name="Goldberg J."/>
            <person name="Griggs A."/>
            <person name="Gujja S."/>
            <person name="Hansen M."/>
            <person name="Howarth C."/>
            <person name="Imamovic A."/>
            <person name="Larimer J."/>
            <person name="McCowan C."/>
            <person name="Murphy C."/>
            <person name="Neiman D."/>
            <person name="Pearson M."/>
            <person name="Priest M."/>
            <person name="Roberts A."/>
            <person name="Saif S."/>
            <person name="Shea T."/>
            <person name="Sisk P."/>
            <person name="Sykes S."/>
            <person name="Wortman J."/>
            <person name="Nusbaum C."/>
            <person name="Birren B."/>
        </authorList>
    </citation>
    <scope>NUCLEOTIDE SEQUENCE [LARGE SCALE GENOMIC DNA]</scope>
    <source>
        <strain evidence="1 2">209318</strain>
    </source>
</reference>
<organism evidence="1 2">
    <name type="scientific">Clostridium thermobutyricum</name>
    <dbReference type="NCBI Taxonomy" id="29372"/>
    <lineage>
        <taxon>Bacteria</taxon>
        <taxon>Bacillati</taxon>
        <taxon>Bacillota</taxon>
        <taxon>Clostridia</taxon>
        <taxon>Eubacteriales</taxon>
        <taxon>Clostridiaceae</taxon>
        <taxon>Clostridium</taxon>
    </lineage>
</organism>
<evidence type="ECO:0000313" key="1">
    <source>
        <dbReference type="EMBL" id="ENZ02002.1"/>
    </source>
</evidence>
<proteinExistence type="predicted"/>
<protein>
    <submittedName>
        <fullName evidence="1">Uncharacterized protein</fullName>
    </submittedName>
</protein>
<dbReference type="AlphaFoldDB" id="N9Y2D4"/>
<dbReference type="PATRIC" id="fig|999411.4.peg.1211"/>
<dbReference type="RefSeq" id="WP_002597738.1">
    <property type="nucleotide sequence ID" value="NZ_KB850956.1"/>
</dbReference>
<evidence type="ECO:0000313" key="2">
    <source>
        <dbReference type="Proteomes" id="UP000013097"/>
    </source>
</evidence>
<name>N9Y2D4_9CLOT</name>
<dbReference type="Gene3D" id="1.10.1220.10">
    <property type="entry name" value="Met repressor-like"/>
    <property type="match status" value="1"/>
</dbReference>
<dbReference type="HOGENOM" id="CLU_2988549_0_0_9"/>
<accession>N9Y2D4</accession>
<dbReference type="InterPro" id="IPR013321">
    <property type="entry name" value="Arc_rbn_hlx_hlx"/>
</dbReference>
<dbReference type="EMBL" id="AGYT01000008">
    <property type="protein sequence ID" value="ENZ02002.1"/>
    <property type="molecule type" value="Genomic_DNA"/>
</dbReference>
<keyword evidence="2" id="KW-1185">Reference proteome</keyword>
<gene>
    <name evidence="1" type="ORF">HMPREF1092_01237</name>
</gene>
<sequence>MGTYNKITNIKIRIDIDKKEVFRMELKHNNSNMTEVITKFINNYIPKEGYGINYKDI</sequence>
<dbReference type="Proteomes" id="UP000013097">
    <property type="component" value="Unassembled WGS sequence"/>
</dbReference>